<feature type="region of interest" description="Disordered" evidence="1">
    <location>
        <begin position="1"/>
        <end position="22"/>
    </location>
</feature>
<protein>
    <recommendedName>
        <fullName evidence="2">Cyclin C-terminal domain-containing protein</fullName>
    </recommendedName>
</protein>
<evidence type="ECO:0000256" key="1">
    <source>
        <dbReference type="SAM" id="MobiDB-lite"/>
    </source>
</evidence>
<dbReference type="Pfam" id="PF02984">
    <property type="entry name" value="Cyclin_C"/>
    <property type="match status" value="1"/>
</dbReference>
<evidence type="ECO:0000259" key="2">
    <source>
        <dbReference type="Pfam" id="PF02984"/>
    </source>
</evidence>
<organism evidence="3 4">
    <name type="scientific">Durusdinium trenchii</name>
    <dbReference type="NCBI Taxonomy" id="1381693"/>
    <lineage>
        <taxon>Eukaryota</taxon>
        <taxon>Sar</taxon>
        <taxon>Alveolata</taxon>
        <taxon>Dinophyceae</taxon>
        <taxon>Suessiales</taxon>
        <taxon>Symbiodiniaceae</taxon>
        <taxon>Durusdinium</taxon>
    </lineage>
</organism>
<gene>
    <name evidence="3" type="ORF">CCMP2556_LOCUS42774</name>
</gene>
<name>A0ABP0QMT8_9DINO</name>
<comment type="caution">
    <text evidence="3">The sequence shown here is derived from an EMBL/GenBank/DDBJ whole genome shotgun (WGS) entry which is preliminary data.</text>
</comment>
<feature type="region of interest" description="Disordered" evidence="1">
    <location>
        <begin position="488"/>
        <end position="527"/>
    </location>
</feature>
<dbReference type="InterPro" id="IPR036915">
    <property type="entry name" value="Cyclin-like_sf"/>
</dbReference>
<accession>A0ABP0QMT8</accession>
<dbReference type="Proteomes" id="UP001642484">
    <property type="component" value="Unassembled WGS sequence"/>
</dbReference>
<evidence type="ECO:0000313" key="3">
    <source>
        <dbReference type="EMBL" id="CAK9088765.1"/>
    </source>
</evidence>
<reference evidence="3 4" key="1">
    <citation type="submission" date="2024-02" db="EMBL/GenBank/DDBJ databases">
        <authorList>
            <person name="Chen Y."/>
            <person name="Shah S."/>
            <person name="Dougan E. K."/>
            <person name="Thang M."/>
            <person name="Chan C."/>
        </authorList>
    </citation>
    <scope>NUCLEOTIDE SEQUENCE [LARGE SCALE GENOMIC DNA]</scope>
</reference>
<keyword evidence="4" id="KW-1185">Reference proteome</keyword>
<dbReference type="InterPro" id="IPR004367">
    <property type="entry name" value="Cyclin_C-dom"/>
</dbReference>
<sequence length="540" mass="60955">MSPARFNRSVGRGPMESKLRQLDNSTDRLRSWTAPNPLFSRCAFLKGVEGMVHSIDQQNYKFEGTWGELLGEVDERPTTSLAKFLQAKSNSPDYAEALEATMAESVDTVLRAQYDLSERERPRPHHVVKALSIRQRADLILWIQQAFSTLGLDESMVHGVALNIDRLVATYGGEEQLPQGCLQVILLAVVCTEFKTDGFSDHPDKEWKQILLHMTRGQVPMLQILRVERDILGRLRYVVGLPTPLTFLRSLTAHLCHEEQAGYWISLATFILELAMLEPEVQHGFPHAFLAAGALAASLRVLDAPERTRQELLDDVMIWPAEESSEELLVRCEEELLQLWIRCKDGLVEYHHVFRLLEAKFRYQSKFEARELGSSHGEVGRRTRSVYVTLFHSQETLTPRSGVPIDTSRLVSKTMLPTSHRAYQGTLKSIYFLLLLLQLRPTELRVSSAWQHCRALLKMATLLGRCVHCDALSKDMSLLHQLARYPRSRGAPSGTAVSATGETGGQVRSTKKGQLPGERMDQASAIEQPTYPPNTLLDFF</sequence>
<feature type="domain" description="Cyclin C-terminal" evidence="2">
    <location>
        <begin position="242"/>
        <end position="308"/>
    </location>
</feature>
<proteinExistence type="predicted"/>
<dbReference type="EMBL" id="CAXAMN010024694">
    <property type="protein sequence ID" value="CAK9088765.1"/>
    <property type="molecule type" value="Genomic_DNA"/>
</dbReference>
<dbReference type="SUPFAM" id="SSF47954">
    <property type="entry name" value="Cyclin-like"/>
    <property type="match status" value="1"/>
</dbReference>
<dbReference type="Gene3D" id="1.10.472.10">
    <property type="entry name" value="Cyclin-like"/>
    <property type="match status" value="1"/>
</dbReference>
<evidence type="ECO:0000313" key="4">
    <source>
        <dbReference type="Proteomes" id="UP001642484"/>
    </source>
</evidence>